<feature type="transmembrane region" description="Helical" evidence="7">
    <location>
        <begin position="160"/>
        <end position="179"/>
    </location>
</feature>
<keyword evidence="3 7" id="KW-0812">Transmembrane</keyword>
<feature type="transmembrane region" description="Helical" evidence="7">
    <location>
        <begin position="21"/>
        <end position="41"/>
    </location>
</feature>
<dbReference type="PANTHER" id="PTHR21716:SF62">
    <property type="entry name" value="TRANSPORT PROTEIN YDBI-RELATED"/>
    <property type="match status" value="1"/>
</dbReference>
<evidence type="ECO:0000256" key="7">
    <source>
        <dbReference type="SAM" id="Phobius"/>
    </source>
</evidence>
<evidence type="ECO:0000256" key="6">
    <source>
        <dbReference type="SAM" id="MobiDB-lite"/>
    </source>
</evidence>
<feature type="transmembrane region" description="Helical" evidence="7">
    <location>
        <begin position="77"/>
        <end position="98"/>
    </location>
</feature>
<evidence type="ECO:0000256" key="3">
    <source>
        <dbReference type="ARBA" id="ARBA00022692"/>
    </source>
</evidence>
<sequence>MSGQTESGESRKAPISGDRSLGAFTSRLLVVVVIAALAAALWRIINVLVLLFGAILLAIGLHAAARGLARRTGVREALALAGVAVAGLAAFGAALWLFGSVMAVQLSDVLKVAPAGFKLVMDQLTGNPYGRQFLDQVRGINVAGATGWATSVGGGAVGSITHALGYTVIALFMAIYLAAQPDLYRHLCIRLVPPAHRLKAEHLFDAIGNILERWLVGQLVVMCTIGSLTGIGLWLLGIEAAFALGLMGGLLCFIPFVGAILAAVPATLVALTQGPGDAALVILMYAGVHFVEGNFITPLVQAEATSLPPVLALLSTVSFGLLFGPLGVVLAAPLTLLLIVTLEVLYVQQGLGDPPEDPLSASGVRSREDGTEPLA</sequence>
<feature type="transmembrane region" description="Helical" evidence="7">
    <location>
        <begin position="317"/>
        <end position="340"/>
    </location>
</feature>
<comment type="similarity">
    <text evidence="2">Belongs to the autoinducer-2 exporter (AI-2E) (TC 2.A.86) family.</text>
</comment>
<dbReference type="KEGG" id="mtun:MTUNDRAET4_0230.2"/>
<evidence type="ECO:0000313" key="8">
    <source>
        <dbReference type="EMBL" id="VFU17743.1"/>
    </source>
</evidence>
<evidence type="ECO:0008006" key="12">
    <source>
        <dbReference type="Google" id="ProtNLM"/>
    </source>
</evidence>
<dbReference type="GO" id="GO:0016020">
    <property type="term" value="C:membrane"/>
    <property type="evidence" value="ECO:0007669"/>
    <property type="project" value="UniProtKB-SubCell"/>
</dbReference>
<reference evidence="9 11" key="2">
    <citation type="submission" date="2019-05" db="EMBL/GenBank/DDBJ databases">
        <authorList>
            <person name="Farhan Ul Haque M."/>
        </authorList>
    </citation>
    <scope>NUCLEOTIDE SEQUENCE [LARGE SCALE GENOMIC DNA]</scope>
    <source>
        <strain evidence="9">2</strain>
    </source>
</reference>
<dbReference type="AlphaFoldDB" id="A0A4U8Z801"/>
<gene>
    <name evidence="9" type="ORF">MPC4_110158</name>
    <name evidence="8" type="ORF">MTUNDRAET4_0230</name>
</gene>
<feature type="region of interest" description="Disordered" evidence="6">
    <location>
        <begin position="354"/>
        <end position="375"/>
    </location>
</feature>
<dbReference type="EMBL" id="LR536452">
    <property type="protein sequence ID" value="VFU17743.1"/>
    <property type="molecule type" value="Genomic_DNA"/>
</dbReference>
<proteinExistence type="inferred from homology"/>
<evidence type="ECO:0000313" key="11">
    <source>
        <dbReference type="Proteomes" id="UP000485880"/>
    </source>
</evidence>
<keyword evidence="5 7" id="KW-0472">Membrane</keyword>
<evidence type="ECO:0000313" key="10">
    <source>
        <dbReference type="Proteomes" id="UP000294360"/>
    </source>
</evidence>
<keyword evidence="8" id="KW-0614">Plasmid</keyword>
<dbReference type="Proteomes" id="UP000294360">
    <property type="component" value="Plasmid 3"/>
</dbReference>
<evidence type="ECO:0000256" key="1">
    <source>
        <dbReference type="ARBA" id="ARBA00004141"/>
    </source>
</evidence>
<feature type="transmembrane region" description="Helical" evidence="7">
    <location>
        <begin position="47"/>
        <end position="65"/>
    </location>
</feature>
<accession>A0A4U8Z801</accession>
<organism evidence="8 10">
    <name type="scientific">Methylocella tundrae</name>
    <dbReference type="NCBI Taxonomy" id="227605"/>
    <lineage>
        <taxon>Bacteria</taxon>
        <taxon>Pseudomonadati</taxon>
        <taxon>Pseudomonadota</taxon>
        <taxon>Alphaproteobacteria</taxon>
        <taxon>Hyphomicrobiales</taxon>
        <taxon>Beijerinckiaceae</taxon>
        <taxon>Methylocella</taxon>
    </lineage>
</organism>
<dbReference type="PANTHER" id="PTHR21716">
    <property type="entry name" value="TRANSMEMBRANE PROTEIN"/>
    <property type="match status" value="1"/>
</dbReference>
<dbReference type="EMBL" id="CABFMQ020000013">
    <property type="protein sequence ID" value="VTZ48858.1"/>
    <property type="molecule type" value="Genomic_DNA"/>
</dbReference>
<feature type="compositionally biased region" description="Basic and acidic residues" evidence="6">
    <location>
        <begin position="365"/>
        <end position="375"/>
    </location>
</feature>
<evidence type="ECO:0000313" key="9">
    <source>
        <dbReference type="EMBL" id="VTZ48858.1"/>
    </source>
</evidence>
<keyword evidence="4 7" id="KW-1133">Transmembrane helix</keyword>
<dbReference type="GO" id="GO:0055085">
    <property type="term" value="P:transmembrane transport"/>
    <property type="evidence" value="ECO:0007669"/>
    <property type="project" value="TreeGrafter"/>
</dbReference>
<name>A0A4U8Z801_METTU</name>
<geneLocation type="plasmid" evidence="8 10">
    <name>3</name>
</geneLocation>
<evidence type="ECO:0000256" key="2">
    <source>
        <dbReference type="ARBA" id="ARBA00009773"/>
    </source>
</evidence>
<feature type="transmembrane region" description="Helical" evidence="7">
    <location>
        <begin position="214"/>
        <end position="236"/>
    </location>
</feature>
<dbReference type="Pfam" id="PF01594">
    <property type="entry name" value="AI-2E_transport"/>
    <property type="match status" value="1"/>
</dbReference>
<protein>
    <recommendedName>
        <fullName evidence="12">AI-2E family transporter</fullName>
    </recommendedName>
</protein>
<dbReference type="Proteomes" id="UP000485880">
    <property type="component" value="Unassembled WGS sequence"/>
</dbReference>
<feature type="transmembrane region" description="Helical" evidence="7">
    <location>
        <begin position="242"/>
        <end position="271"/>
    </location>
</feature>
<comment type="subcellular location">
    <subcellularLocation>
        <location evidence="1">Membrane</location>
        <topology evidence="1">Multi-pass membrane protein</topology>
    </subcellularLocation>
</comment>
<reference evidence="8 10" key="1">
    <citation type="submission" date="2019-03" db="EMBL/GenBank/DDBJ databases">
        <authorList>
            <person name="Kox A.R. M."/>
        </authorList>
    </citation>
    <scope>NUCLEOTIDE SEQUENCE [LARGE SCALE GENOMIC DNA]</scope>
    <source>
        <strain evidence="8">MTUNDRAET4 annotated genome</strain>
        <plasmid evidence="10">3</plasmid>
    </source>
</reference>
<dbReference type="InterPro" id="IPR002549">
    <property type="entry name" value="AI-2E-like"/>
</dbReference>
<feature type="transmembrane region" description="Helical" evidence="7">
    <location>
        <begin position="278"/>
        <end position="297"/>
    </location>
</feature>
<dbReference type="RefSeq" id="WP_166796094.1">
    <property type="nucleotide sequence ID" value="NZ_CABFMQ020000013.1"/>
</dbReference>
<evidence type="ECO:0000256" key="4">
    <source>
        <dbReference type="ARBA" id="ARBA00022989"/>
    </source>
</evidence>
<keyword evidence="11" id="KW-1185">Reference proteome</keyword>
<evidence type="ECO:0000256" key="5">
    <source>
        <dbReference type="ARBA" id="ARBA00023136"/>
    </source>
</evidence>